<dbReference type="InterPro" id="IPR003593">
    <property type="entry name" value="AAA+_ATPase"/>
</dbReference>
<dbReference type="SMART" id="SM00382">
    <property type="entry name" value="AAA"/>
    <property type="match status" value="1"/>
</dbReference>
<dbReference type="EMBL" id="OBMR01000008">
    <property type="protein sequence ID" value="SOC08104.1"/>
    <property type="molecule type" value="Genomic_DNA"/>
</dbReference>
<dbReference type="FunFam" id="3.40.50.300:FF:000216">
    <property type="entry name" value="Type VII secretion ATPase EccA"/>
    <property type="match status" value="1"/>
</dbReference>
<evidence type="ECO:0000313" key="6">
    <source>
        <dbReference type="Proteomes" id="UP000219563"/>
    </source>
</evidence>
<keyword evidence="2" id="KW-0547">Nucleotide-binding</keyword>
<protein>
    <submittedName>
        <fullName evidence="5">ATPase family associated with various cellular activities (AAA)</fullName>
    </submittedName>
</protein>
<evidence type="ECO:0000256" key="3">
    <source>
        <dbReference type="ARBA" id="ARBA00022840"/>
    </source>
</evidence>
<dbReference type="PRINTS" id="PR00819">
    <property type="entry name" value="CBXCFQXSUPER"/>
</dbReference>
<sequence>MLCYNLKLQYKSLRKLGTKEDDRDKKNESLENRMAILNAEIYSHTSHDDFFAFAYNADDENIDFAIGIWPDKVSVLKVKKIIINEADKTYGAEEISASPISEITTKEYGQMLEDADNRDYLKRSARKNKRDLDFDFYGNSYFKLNETVVTNEKLSKKEAVCRAREIMADVTLFDELDRIYAKGNARKFYGYPVHYCISSGNRDSGMEIIKLLVQMLYSQGRLLSSRVNLISQIKEGCYDESDLEHICKHADGAAIVIDMRGSDENHGNYAQSYKRVIRYFSELVEGYCEKTLFFFLEECENPGFAKELLIKTDDFMDRIEIHEGAGNREEALAYLDYLAKESTFYKFKDESLENYLQAERKVYKCYDVHAAFNKWTREVLKNKVYSSYKECKCIVKKEEKKKKKSAYKELQEMVGLSEVKALADQIVASYKMQSIRDGYGLKDGGISKHMVFTGNPGSAKTTVARLLTDILTEEGVLKTGALVECGRADLVGQYVGWTAREVRDKFKEASGGVLFIDEAYSLVDDRRSFGAEAINTIVQEMENHRDDVIVIFAGYPDKMADFLDQNEGLRSRIAFHIDFPDYNGEELTDILKLMAKNRGLKLDNKAIEKCKNICEKACIEKEFGNGRFVRNLLEQAVLKQSQRLYSTYKDKEIPKSSVEKLLVSDFDVNLSDACLKKKANEIGFAV</sequence>
<dbReference type="GO" id="GO:0016887">
    <property type="term" value="F:ATP hydrolysis activity"/>
    <property type="evidence" value="ECO:0007669"/>
    <property type="project" value="InterPro"/>
</dbReference>
<dbReference type="Pfam" id="PF17866">
    <property type="entry name" value="AAA_lid_6"/>
    <property type="match status" value="1"/>
</dbReference>
<dbReference type="Gene3D" id="3.40.50.300">
    <property type="entry name" value="P-loop containing nucleotide triphosphate hydrolases"/>
    <property type="match status" value="1"/>
</dbReference>
<dbReference type="InterPro" id="IPR041627">
    <property type="entry name" value="AAA_lid_6"/>
</dbReference>
<dbReference type="InterPro" id="IPR050773">
    <property type="entry name" value="CbxX/CfxQ_RuBisCO_ESX"/>
</dbReference>
<dbReference type="InterPro" id="IPR003959">
    <property type="entry name" value="ATPase_AAA_core"/>
</dbReference>
<dbReference type="AlphaFoldDB" id="A0A285SJQ2"/>
<keyword evidence="3" id="KW-0067">ATP-binding</keyword>
<reference evidence="5 6" key="1">
    <citation type="submission" date="2017-08" db="EMBL/GenBank/DDBJ databases">
        <authorList>
            <person name="de Groot N.N."/>
        </authorList>
    </citation>
    <scope>NUCLEOTIDE SEQUENCE [LARGE SCALE GENOMIC DNA]</scope>
    <source>
        <strain evidence="5 6">DSM 9787</strain>
    </source>
</reference>
<dbReference type="GO" id="GO:0005524">
    <property type="term" value="F:ATP binding"/>
    <property type="evidence" value="ECO:0007669"/>
    <property type="project" value="UniProtKB-KW"/>
</dbReference>
<dbReference type="Gene3D" id="1.10.8.60">
    <property type="match status" value="1"/>
</dbReference>
<organism evidence="5 6">
    <name type="scientific">Pseudobutyrivibrio ruminis DSM 9787</name>
    <dbReference type="NCBI Taxonomy" id="1123011"/>
    <lineage>
        <taxon>Bacteria</taxon>
        <taxon>Bacillati</taxon>
        <taxon>Bacillota</taxon>
        <taxon>Clostridia</taxon>
        <taxon>Lachnospirales</taxon>
        <taxon>Lachnospiraceae</taxon>
        <taxon>Pseudobutyrivibrio</taxon>
    </lineage>
</organism>
<dbReference type="InterPro" id="IPR027417">
    <property type="entry name" value="P-loop_NTPase"/>
</dbReference>
<comment type="similarity">
    <text evidence="1">Belongs to the CbxX/CfxQ family.</text>
</comment>
<feature type="domain" description="AAA+ ATPase" evidence="4">
    <location>
        <begin position="446"/>
        <end position="583"/>
    </location>
</feature>
<name>A0A285SJQ2_9FIRM</name>
<evidence type="ECO:0000256" key="1">
    <source>
        <dbReference type="ARBA" id="ARBA00010378"/>
    </source>
</evidence>
<evidence type="ECO:0000259" key="4">
    <source>
        <dbReference type="SMART" id="SM00382"/>
    </source>
</evidence>
<dbReference type="PANTHER" id="PTHR43392:SF2">
    <property type="entry name" value="AAA-TYPE ATPASE FAMILY PROTEIN _ ANKYRIN REPEAT FAMILY PROTEIN"/>
    <property type="match status" value="1"/>
</dbReference>
<dbReference type="InterPro" id="IPR000641">
    <property type="entry name" value="CbxX/CfxQ"/>
</dbReference>
<evidence type="ECO:0000256" key="2">
    <source>
        <dbReference type="ARBA" id="ARBA00022741"/>
    </source>
</evidence>
<dbReference type="Proteomes" id="UP000219563">
    <property type="component" value="Unassembled WGS sequence"/>
</dbReference>
<dbReference type="SUPFAM" id="SSF52540">
    <property type="entry name" value="P-loop containing nucleoside triphosphate hydrolases"/>
    <property type="match status" value="1"/>
</dbReference>
<gene>
    <name evidence="5" type="ORF">SAMN02910411_2414</name>
</gene>
<accession>A0A285SJQ2</accession>
<dbReference type="CDD" id="cd00009">
    <property type="entry name" value="AAA"/>
    <property type="match status" value="1"/>
</dbReference>
<dbReference type="Pfam" id="PF00004">
    <property type="entry name" value="AAA"/>
    <property type="match status" value="1"/>
</dbReference>
<evidence type="ECO:0000313" key="5">
    <source>
        <dbReference type="EMBL" id="SOC08104.1"/>
    </source>
</evidence>
<dbReference type="PANTHER" id="PTHR43392">
    <property type="entry name" value="AAA-TYPE ATPASE FAMILY PROTEIN / ANKYRIN REPEAT FAMILY PROTEIN"/>
    <property type="match status" value="1"/>
</dbReference>
<proteinExistence type="inferred from homology"/>